<dbReference type="Proteomes" id="UP000195787">
    <property type="component" value="Unassembled WGS sequence"/>
</dbReference>
<evidence type="ECO:0000313" key="2">
    <source>
        <dbReference type="EMBL" id="SJM56636.1"/>
    </source>
</evidence>
<proteinExistence type="predicted"/>
<evidence type="ECO:0000256" key="1">
    <source>
        <dbReference type="SAM" id="Phobius"/>
    </source>
</evidence>
<keyword evidence="1" id="KW-0812">Transmembrane</keyword>
<dbReference type="EMBL" id="FUHU01000026">
    <property type="protein sequence ID" value="SJM56636.1"/>
    <property type="molecule type" value="Genomic_DNA"/>
</dbReference>
<protein>
    <submittedName>
        <fullName evidence="2">Uncharacterized protein</fullName>
    </submittedName>
</protein>
<feature type="transmembrane region" description="Helical" evidence="1">
    <location>
        <begin position="37"/>
        <end position="56"/>
    </location>
</feature>
<reference evidence="2 3" key="1">
    <citation type="submission" date="2017-02" db="EMBL/GenBank/DDBJ databases">
        <authorList>
            <person name="Peterson S.W."/>
        </authorList>
    </citation>
    <scope>NUCLEOTIDE SEQUENCE [LARGE SCALE GENOMIC DNA]</scope>
    <source>
        <strain evidence="2 3">LMG 22410</strain>
    </source>
</reference>
<name>A0A1R4FL69_9MICO</name>
<sequence length="77" mass="8473">MENVTKKPMLTRILAIALPIAAVFMFGMGAGSLLGPGIVQTVVSILAVPLVVLLILKFTLEHRWHARESEREHQPSQ</sequence>
<keyword evidence="3" id="KW-1185">Reference proteome</keyword>
<keyword evidence="1" id="KW-1133">Transmembrane helix</keyword>
<accession>A0A1R4FL69</accession>
<organism evidence="2 3">
    <name type="scientific">Agrococcus casei LMG 22410</name>
    <dbReference type="NCBI Taxonomy" id="1255656"/>
    <lineage>
        <taxon>Bacteria</taxon>
        <taxon>Bacillati</taxon>
        <taxon>Actinomycetota</taxon>
        <taxon>Actinomycetes</taxon>
        <taxon>Micrococcales</taxon>
        <taxon>Microbacteriaceae</taxon>
        <taxon>Agrococcus</taxon>
    </lineage>
</organism>
<dbReference type="AlphaFoldDB" id="A0A1R4FL69"/>
<evidence type="ECO:0000313" key="3">
    <source>
        <dbReference type="Proteomes" id="UP000195787"/>
    </source>
</evidence>
<feature type="transmembrane region" description="Helical" evidence="1">
    <location>
        <begin position="12"/>
        <end position="31"/>
    </location>
</feature>
<gene>
    <name evidence="2" type="ORF">CZ674_05070</name>
</gene>
<keyword evidence="1" id="KW-0472">Membrane</keyword>